<evidence type="ECO:0000259" key="3">
    <source>
        <dbReference type="Pfam" id="PF01097"/>
    </source>
</evidence>
<accession>A0AAW1A5W6</accession>
<dbReference type="Pfam" id="PF01097">
    <property type="entry name" value="Defensin_2"/>
    <property type="match status" value="1"/>
</dbReference>
<proteinExistence type="predicted"/>
<evidence type="ECO:0000256" key="2">
    <source>
        <dbReference type="SAM" id="SignalP"/>
    </source>
</evidence>
<gene>
    <name evidence="4" type="ORF">QLX08_003602</name>
</gene>
<keyword evidence="5" id="KW-1185">Reference proteome</keyword>
<name>A0AAW1A5W6_9HYME</name>
<evidence type="ECO:0000256" key="1">
    <source>
        <dbReference type="ARBA" id="ARBA00023157"/>
    </source>
</evidence>
<organism evidence="4 5">
    <name type="scientific">Tetragonisca angustula</name>
    <dbReference type="NCBI Taxonomy" id="166442"/>
    <lineage>
        <taxon>Eukaryota</taxon>
        <taxon>Metazoa</taxon>
        <taxon>Ecdysozoa</taxon>
        <taxon>Arthropoda</taxon>
        <taxon>Hexapoda</taxon>
        <taxon>Insecta</taxon>
        <taxon>Pterygota</taxon>
        <taxon>Neoptera</taxon>
        <taxon>Endopterygota</taxon>
        <taxon>Hymenoptera</taxon>
        <taxon>Apocrita</taxon>
        <taxon>Aculeata</taxon>
        <taxon>Apoidea</taxon>
        <taxon>Anthophila</taxon>
        <taxon>Apidae</taxon>
        <taxon>Tetragonisca</taxon>
    </lineage>
</organism>
<feature type="signal peptide" evidence="2">
    <location>
        <begin position="1"/>
        <end position="20"/>
    </location>
</feature>
<dbReference type="EMBL" id="JAWNGG020000052">
    <property type="protein sequence ID" value="KAK9305344.1"/>
    <property type="molecule type" value="Genomic_DNA"/>
</dbReference>
<keyword evidence="2" id="KW-0732">Signal</keyword>
<evidence type="ECO:0000313" key="4">
    <source>
        <dbReference type="EMBL" id="KAK9305344.1"/>
    </source>
</evidence>
<sequence length="89" mass="9367">MVKNCFLVALLFVAVAAIMAVPVEKEPLELSGAEEPADVQVKLSCNFGDGICAIHCITEGKAGGRCKNGVCYCIQKKGVSWTVSCRGSC</sequence>
<dbReference type="Proteomes" id="UP001432146">
    <property type="component" value="Unassembled WGS sequence"/>
</dbReference>
<evidence type="ECO:0000313" key="5">
    <source>
        <dbReference type="Proteomes" id="UP001432146"/>
    </source>
</evidence>
<dbReference type="GO" id="GO:0051707">
    <property type="term" value="P:response to other organism"/>
    <property type="evidence" value="ECO:0007669"/>
    <property type="project" value="UniProtKB-ARBA"/>
</dbReference>
<comment type="caution">
    <text evidence="4">The sequence shown here is derived from an EMBL/GenBank/DDBJ whole genome shotgun (WGS) entry which is preliminary data.</text>
</comment>
<keyword evidence="1" id="KW-1015">Disulfide bond</keyword>
<dbReference type="Gene3D" id="3.30.30.10">
    <property type="entry name" value="Knottin, scorpion toxin-like"/>
    <property type="match status" value="1"/>
</dbReference>
<protein>
    <recommendedName>
        <fullName evidence="3">Invertebrate defensins family profile domain-containing protein</fullName>
    </recommendedName>
</protein>
<dbReference type="GO" id="GO:0006952">
    <property type="term" value="P:defense response"/>
    <property type="evidence" value="ECO:0007669"/>
    <property type="project" value="InterPro"/>
</dbReference>
<feature type="domain" description="Invertebrate defensins family profile" evidence="3">
    <location>
        <begin position="44"/>
        <end position="73"/>
    </location>
</feature>
<dbReference type="InterPro" id="IPR001542">
    <property type="entry name" value="Defensin_invertebrate/fungal"/>
</dbReference>
<dbReference type="AlphaFoldDB" id="A0AAW1A5W6"/>
<dbReference type="SUPFAM" id="SSF57095">
    <property type="entry name" value="Scorpion toxin-like"/>
    <property type="match status" value="1"/>
</dbReference>
<feature type="chain" id="PRO_5043990677" description="Invertebrate defensins family profile domain-containing protein" evidence="2">
    <location>
        <begin position="21"/>
        <end position="89"/>
    </location>
</feature>
<reference evidence="4 5" key="1">
    <citation type="submission" date="2024-05" db="EMBL/GenBank/DDBJ databases">
        <title>The nuclear and mitochondrial genome assemblies of Tetragonisca angustula (Apidae: Meliponini), a tiny yet remarkable pollinator in the Neotropics.</title>
        <authorList>
            <person name="Ferrari R."/>
            <person name="Ricardo P.C."/>
            <person name="Dias F.C."/>
            <person name="Araujo N.S."/>
            <person name="Soares D.O."/>
            <person name="Zhou Q.-S."/>
            <person name="Zhu C.-D."/>
            <person name="Coutinho L."/>
            <person name="Airas M.C."/>
            <person name="Batista T.M."/>
        </authorList>
    </citation>
    <scope>NUCLEOTIDE SEQUENCE [LARGE SCALE GENOMIC DNA]</scope>
    <source>
        <strain evidence="4">ASF017062</strain>
        <tissue evidence="4">Abdomen</tissue>
    </source>
</reference>
<dbReference type="InterPro" id="IPR036574">
    <property type="entry name" value="Scorpion_toxin-like_sf"/>
</dbReference>